<gene>
    <name evidence="4" type="ORF">B0H16DRAFT_1892264</name>
</gene>
<dbReference type="InterPro" id="IPR036397">
    <property type="entry name" value="RNaseH_sf"/>
</dbReference>
<comment type="caution">
    <text evidence="4">The sequence shown here is derived from an EMBL/GenBank/DDBJ whole genome shotgun (WGS) entry which is preliminary data.</text>
</comment>
<feature type="compositionally biased region" description="Basic and acidic residues" evidence="2">
    <location>
        <begin position="23"/>
        <end position="43"/>
    </location>
</feature>
<dbReference type="GO" id="GO:0005856">
    <property type="term" value="C:cytoskeleton"/>
    <property type="evidence" value="ECO:0007669"/>
    <property type="project" value="TreeGrafter"/>
</dbReference>
<dbReference type="PANTHER" id="PTHR47357:SF1">
    <property type="entry name" value="SPINDLE POLE BODY COMPONENT 110"/>
    <property type="match status" value="1"/>
</dbReference>
<sequence length="806" mass="90580">MESDAIVENLAYLSKYLQESRTRVSELEKELDSTRRATSEKTEQNLGAQTRIQQLEAERDSLRNDLSTLQDRLKVKQEPRPVKLEPDGPNSGSHDDRDALHGATLAALMNERQLKAELEEKCTGLEGQVKESAEIASMALRERVEGNKALEQVRQQMQTLQQTCDELKAVDAEKNESHNAVSISIFGFYSYDAVKAERKASRASSNETMAKVGALEEELSQLAAQNEALKEEAEESKEAMAALRVKYDDVRADKKALRALSNEAGAKVGALEEQVAQLTAQNEAFKKETEELKETLREMIEVVEGGMDDVKVNGDLEKTRGRTVEDLSKKHQNAEQARAQLQEATPSSFKCISLEAIILRLRERSGISPERRKSDLTQALNKCRDFMVKLPAPPGRPAIANLEPVCFNDTNVHAYLAQDPNAKRHVWSEARIMFVRDSQHYIAYGPTHRYLRPTHEWVQDSDLASFHGGTRELFINCKEYVVYAGSYNCISLPAVQPSGSYPPAQISEPEIIDVALGVPYPEGHTRIIDKHYPDGIKVEATGLQYMGFDTQLYDSLHGQIGASAVLYRRGVETSSLRLHLGEAEHHTVFEGEGVGGTLALALLRREDDISGPVTVVVDSQPAIKATRSLTSTPSHWIWDAWHDEAQAFEREHPDARLTIRWAPGHVGIVGNERADEEAKRAAQHSDSSPRVEIPAALRGTLPRSKSAVLQDLNAELKREVERVWRRSPRYTRTMLYDPKLLKGTNDEKLLPHLFRCLRRTGRFHAVHRNLPEPPSPERPTRDEFFQFLVSFKIPDPFPRTADPFNM</sequence>
<dbReference type="GO" id="GO:0005200">
    <property type="term" value="F:structural constituent of cytoskeleton"/>
    <property type="evidence" value="ECO:0007669"/>
    <property type="project" value="TreeGrafter"/>
</dbReference>
<dbReference type="InterPro" id="IPR002156">
    <property type="entry name" value="RNaseH_domain"/>
</dbReference>
<name>A0AAD7MWP0_9AGAR</name>
<protein>
    <recommendedName>
        <fullName evidence="3">RNase H type-1 domain-containing protein</fullName>
    </recommendedName>
</protein>
<feature type="domain" description="RNase H type-1" evidence="3">
    <location>
        <begin position="545"/>
        <end position="683"/>
    </location>
</feature>
<dbReference type="PANTHER" id="PTHR47357">
    <property type="entry name" value="COP1-INTERACTIVE PROTEIN 1"/>
    <property type="match status" value="1"/>
</dbReference>
<evidence type="ECO:0000313" key="5">
    <source>
        <dbReference type="Proteomes" id="UP001215598"/>
    </source>
</evidence>
<feature type="coiled-coil region" evidence="1">
    <location>
        <begin position="205"/>
        <end position="344"/>
    </location>
</feature>
<dbReference type="CDD" id="cd09276">
    <property type="entry name" value="Rnase_HI_RT_non_LTR"/>
    <property type="match status" value="1"/>
</dbReference>
<evidence type="ECO:0000256" key="2">
    <source>
        <dbReference type="SAM" id="MobiDB-lite"/>
    </source>
</evidence>
<dbReference type="Gene3D" id="3.30.420.10">
    <property type="entry name" value="Ribonuclease H-like superfamily/Ribonuclease H"/>
    <property type="match status" value="1"/>
</dbReference>
<dbReference type="EMBL" id="JARKIB010000126">
    <property type="protein sequence ID" value="KAJ7735509.1"/>
    <property type="molecule type" value="Genomic_DNA"/>
</dbReference>
<feature type="region of interest" description="Disordered" evidence="2">
    <location>
        <begin position="72"/>
        <end position="98"/>
    </location>
</feature>
<evidence type="ECO:0000256" key="1">
    <source>
        <dbReference type="SAM" id="Coils"/>
    </source>
</evidence>
<dbReference type="PROSITE" id="PS50879">
    <property type="entry name" value="RNASE_H_1"/>
    <property type="match status" value="1"/>
</dbReference>
<dbReference type="Proteomes" id="UP001215598">
    <property type="component" value="Unassembled WGS sequence"/>
</dbReference>
<dbReference type="SUPFAM" id="SSF53098">
    <property type="entry name" value="Ribonuclease H-like"/>
    <property type="match status" value="1"/>
</dbReference>
<evidence type="ECO:0000259" key="3">
    <source>
        <dbReference type="PROSITE" id="PS50879"/>
    </source>
</evidence>
<organism evidence="4 5">
    <name type="scientific">Mycena metata</name>
    <dbReference type="NCBI Taxonomy" id="1033252"/>
    <lineage>
        <taxon>Eukaryota</taxon>
        <taxon>Fungi</taxon>
        <taxon>Dikarya</taxon>
        <taxon>Basidiomycota</taxon>
        <taxon>Agaricomycotina</taxon>
        <taxon>Agaricomycetes</taxon>
        <taxon>Agaricomycetidae</taxon>
        <taxon>Agaricales</taxon>
        <taxon>Marasmiineae</taxon>
        <taxon>Mycenaceae</taxon>
        <taxon>Mycena</taxon>
    </lineage>
</organism>
<reference evidence="4" key="1">
    <citation type="submission" date="2023-03" db="EMBL/GenBank/DDBJ databases">
        <title>Massive genome expansion in bonnet fungi (Mycena s.s.) driven by repeated elements and novel gene families across ecological guilds.</title>
        <authorList>
            <consortium name="Lawrence Berkeley National Laboratory"/>
            <person name="Harder C.B."/>
            <person name="Miyauchi S."/>
            <person name="Viragh M."/>
            <person name="Kuo A."/>
            <person name="Thoen E."/>
            <person name="Andreopoulos B."/>
            <person name="Lu D."/>
            <person name="Skrede I."/>
            <person name="Drula E."/>
            <person name="Henrissat B."/>
            <person name="Morin E."/>
            <person name="Kohler A."/>
            <person name="Barry K."/>
            <person name="LaButti K."/>
            <person name="Morin E."/>
            <person name="Salamov A."/>
            <person name="Lipzen A."/>
            <person name="Mereny Z."/>
            <person name="Hegedus B."/>
            <person name="Baldrian P."/>
            <person name="Stursova M."/>
            <person name="Weitz H."/>
            <person name="Taylor A."/>
            <person name="Grigoriev I.V."/>
            <person name="Nagy L.G."/>
            <person name="Martin F."/>
            <person name="Kauserud H."/>
        </authorList>
    </citation>
    <scope>NUCLEOTIDE SEQUENCE</scope>
    <source>
        <strain evidence="4">CBHHK182m</strain>
    </source>
</reference>
<dbReference type="GO" id="GO:0003676">
    <property type="term" value="F:nucleic acid binding"/>
    <property type="evidence" value="ECO:0007669"/>
    <property type="project" value="InterPro"/>
</dbReference>
<feature type="region of interest" description="Disordered" evidence="2">
    <location>
        <begin position="23"/>
        <end position="52"/>
    </location>
</feature>
<feature type="coiled-coil region" evidence="1">
    <location>
        <begin position="108"/>
        <end position="170"/>
    </location>
</feature>
<dbReference type="GO" id="GO:0004523">
    <property type="term" value="F:RNA-DNA hybrid ribonuclease activity"/>
    <property type="evidence" value="ECO:0007669"/>
    <property type="project" value="InterPro"/>
</dbReference>
<dbReference type="InterPro" id="IPR012337">
    <property type="entry name" value="RNaseH-like_sf"/>
</dbReference>
<accession>A0AAD7MWP0</accession>
<keyword evidence="1" id="KW-0175">Coiled coil</keyword>
<proteinExistence type="predicted"/>
<feature type="compositionally biased region" description="Basic and acidic residues" evidence="2">
    <location>
        <begin position="72"/>
        <end position="86"/>
    </location>
</feature>
<keyword evidence="5" id="KW-1185">Reference proteome</keyword>
<evidence type="ECO:0000313" key="4">
    <source>
        <dbReference type="EMBL" id="KAJ7735509.1"/>
    </source>
</evidence>
<dbReference type="AlphaFoldDB" id="A0AAD7MWP0"/>